<accession>A0AB40AI79</accession>
<dbReference type="InterPro" id="IPR018731">
    <property type="entry name" value="Atg13_N"/>
</dbReference>
<dbReference type="InterPro" id="IPR036570">
    <property type="entry name" value="HORMA_dom_sf"/>
</dbReference>
<dbReference type="PANTHER" id="PTHR13430:SF4">
    <property type="entry name" value="AUTOPHAGY-RELATED PROTEIN 13"/>
    <property type="match status" value="1"/>
</dbReference>
<evidence type="ECO:0000313" key="5">
    <source>
        <dbReference type="RefSeq" id="XP_039114554.1"/>
    </source>
</evidence>
<dbReference type="GO" id="GO:0034497">
    <property type="term" value="P:protein localization to phagophore assembly site"/>
    <property type="evidence" value="ECO:0007669"/>
    <property type="project" value="TreeGrafter"/>
</dbReference>
<keyword evidence="1" id="KW-0072">Autophagy</keyword>
<dbReference type="GO" id="GO:0000423">
    <property type="term" value="P:mitophagy"/>
    <property type="evidence" value="ECO:0007669"/>
    <property type="project" value="TreeGrafter"/>
</dbReference>
<evidence type="ECO:0000256" key="1">
    <source>
        <dbReference type="ARBA" id="ARBA00023006"/>
    </source>
</evidence>
<feature type="region of interest" description="Disordered" evidence="2">
    <location>
        <begin position="359"/>
        <end position="410"/>
    </location>
</feature>
<dbReference type="Gene3D" id="3.30.900.10">
    <property type="entry name" value="HORMA domain"/>
    <property type="match status" value="1"/>
</dbReference>
<dbReference type="GO" id="GO:0034727">
    <property type="term" value="P:piecemeal microautophagy of the nucleus"/>
    <property type="evidence" value="ECO:0007669"/>
    <property type="project" value="TreeGrafter"/>
</dbReference>
<organism evidence="4 5">
    <name type="scientific">Dioscorea cayennensis subsp. rotundata</name>
    <name type="common">White Guinea yam</name>
    <name type="synonym">Dioscorea rotundata</name>
    <dbReference type="NCBI Taxonomy" id="55577"/>
    <lineage>
        <taxon>Eukaryota</taxon>
        <taxon>Viridiplantae</taxon>
        <taxon>Streptophyta</taxon>
        <taxon>Embryophyta</taxon>
        <taxon>Tracheophyta</taxon>
        <taxon>Spermatophyta</taxon>
        <taxon>Magnoliopsida</taxon>
        <taxon>Liliopsida</taxon>
        <taxon>Dioscoreales</taxon>
        <taxon>Dioscoreaceae</taxon>
        <taxon>Dioscorea</taxon>
    </lineage>
</organism>
<keyword evidence="4" id="KW-1185">Reference proteome</keyword>
<name>A0AB40AI79_DIOCR</name>
<sequence length="585" mass="64636">MDSQSESSSRIEQIISQFLLKALHVVLASRVPNLGAGRATDPSRASRRDRWFQLAIGDLPPALDYAGFWHHGFSDPMVVDIFLSTFESSDLDPDSVIERWILQFQTSSNSSSSSSFSLSGRIYKKTIVLLRSLYSLLRFLPAHKVFRTLNASNQSYNYDISYKVSSFAEPFSRDEERDFKPYSFTPVETPFGQLSVSVMYRTNLSVFNFEVSSLIPPMIIADYVGSPAAEPMRSFPSSPSARTMRATSFPSRIGGSSNYPPSFTRPHSWASAPMAHHPLSSSPVLDLRASPPEVYGHQRTVSYAQVQPPAACRKGGFGLDEFKWSLSFSLTPSSSPPTHGGNPLHSRLRYVTAPVSIPQPVTGKSHLHRSPNFSDPTRNFLPPPSPRSVRGDPSSQESQSDGRSSRKLEGLSVGNLYPNLNCYATQKGLKDARDDSGRFSGVFSSSGSPRFGFSRSSSRLSIQDDLEDGDFSCPFAFTVDDVDTTDSQTRDGDAKEGLPSTTSRRLQDAAVGDLVHMFKTAAPLRQDLSYSSSPTSNPELNTDVTHSSFFISRKASDALEELRGYRKIKEMLLTRSRSLFPESEN</sequence>
<dbReference type="RefSeq" id="XP_039114554.1">
    <property type="nucleotide sequence ID" value="XM_039258620.1"/>
</dbReference>
<dbReference type="InterPro" id="IPR040182">
    <property type="entry name" value="ATG13"/>
</dbReference>
<dbReference type="GO" id="GO:0005829">
    <property type="term" value="C:cytosol"/>
    <property type="evidence" value="ECO:0007669"/>
    <property type="project" value="TreeGrafter"/>
</dbReference>
<evidence type="ECO:0000259" key="3">
    <source>
        <dbReference type="Pfam" id="PF10033"/>
    </source>
</evidence>
<dbReference type="Proteomes" id="UP001515500">
    <property type="component" value="Chromosome 19"/>
</dbReference>
<proteinExistence type="predicted"/>
<reference evidence="5" key="1">
    <citation type="submission" date="2025-08" db="UniProtKB">
        <authorList>
            <consortium name="RefSeq"/>
        </authorList>
    </citation>
    <scope>IDENTIFICATION</scope>
</reference>
<gene>
    <name evidence="5" type="primary">LOC120249912</name>
</gene>
<feature type="region of interest" description="Disordered" evidence="2">
    <location>
        <begin position="483"/>
        <end position="503"/>
    </location>
</feature>
<protein>
    <submittedName>
        <fullName evidence="5">Autophagy-related protein 13a</fullName>
    </submittedName>
</protein>
<dbReference type="AlphaFoldDB" id="A0AB40AI79"/>
<feature type="domain" description="Autophagy-related protein 13 N-terminal" evidence="3">
    <location>
        <begin position="15"/>
        <end position="86"/>
    </location>
</feature>
<dbReference type="GO" id="GO:0000407">
    <property type="term" value="C:phagophore assembly site"/>
    <property type="evidence" value="ECO:0007669"/>
    <property type="project" value="TreeGrafter"/>
</dbReference>
<dbReference type="GeneID" id="120249912"/>
<dbReference type="Pfam" id="PF10033">
    <property type="entry name" value="ATG13"/>
    <property type="match status" value="2"/>
</dbReference>
<dbReference type="GO" id="GO:1990316">
    <property type="term" value="C:Atg1/ULK1 kinase complex"/>
    <property type="evidence" value="ECO:0007669"/>
    <property type="project" value="InterPro"/>
</dbReference>
<evidence type="ECO:0000256" key="2">
    <source>
        <dbReference type="SAM" id="MobiDB-lite"/>
    </source>
</evidence>
<feature type="domain" description="Autophagy-related protein 13 N-terminal" evidence="3">
    <location>
        <begin position="95"/>
        <end position="204"/>
    </location>
</feature>
<dbReference type="PANTHER" id="PTHR13430">
    <property type="match status" value="1"/>
</dbReference>
<evidence type="ECO:0000313" key="4">
    <source>
        <dbReference type="Proteomes" id="UP001515500"/>
    </source>
</evidence>